<evidence type="ECO:0000313" key="3">
    <source>
        <dbReference type="Proteomes" id="UP001149822"/>
    </source>
</evidence>
<dbReference type="CDD" id="cd00093">
    <property type="entry name" value="HTH_XRE"/>
    <property type="match status" value="1"/>
</dbReference>
<proteinExistence type="predicted"/>
<reference evidence="2" key="1">
    <citation type="submission" date="2022-12" db="EMBL/GenBank/DDBJ databases">
        <title>Paracoccus sp. EF6 isolated from a lake water.</title>
        <authorList>
            <person name="Liu H."/>
        </authorList>
    </citation>
    <scope>NUCLEOTIDE SEQUENCE</scope>
    <source>
        <strain evidence="2">EF6</strain>
    </source>
</reference>
<dbReference type="Proteomes" id="UP001149822">
    <property type="component" value="Unassembled WGS sequence"/>
</dbReference>
<evidence type="ECO:0000313" key="2">
    <source>
        <dbReference type="EMBL" id="MCZ0962562.1"/>
    </source>
</evidence>
<evidence type="ECO:0000259" key="1">
    <source>
        <dbReference type="PROSITE" id="PS50943"/>
    </source>
</evidence>
<protein>
    <submittedName>
        <fullName evidence="2">Helix-turn-helix transcriptional regulator</fullName>
    </submittedName>
</protein>
<dbReference type="InterPro" id="IPR010982">
    <property type="entry name" value="Lambda_DNA-bd_dom_sf"/>
</dbReference>
<dbReference type="PROSITE" id="PS50943">
    <property type="entry name" value="HTH_CROC1"/>
    <property type="match status" value="1"/>
</dbReference>
<organism evidence="2 3">
    <name type="scientific">Paracoccus benzoatiresistens</name>
    <dbReference type="NCBI Taxonomy" id="2997341"/>
    <lineage>
        <taxon>Bacteria</taxon>
        <taxon>Pseudomonadati</taxon>
        <taxon>Pseudomonadota</taxon>
        <taxon>Alphaproteobacteria</taxon>
        <taxon>Rhodobacterales</taxon>
        <taxon>Paracoccaceae</taxon>
        <taxon>Paracoccus</taxon>
    </lineage>
</organism>
<comment type="caution">
    <text evidence="2">The sequence shown here is derived from an EMBL/GenBank/DDBJ whole genome shotgun (WGS) entry which is preliminary data.</text>
</comment>
<name>A0ABT4J7K8_9RHOB</name>
<feature type="domain" description="HTH cro/C1-type" evidence="1">
    <location>
        <begin position="33"/>
        <end position="78"/>
    </location>
</feature>
<dbReference type="Gene3D" id="1.10.260.40">
    <property type="entry name" value="lambda repressor-like DNA-binding domains"/>
    <property type="match status" value="1"/>
</dbReference>
<keyword evidence="3" id="KW-1185">Reference proteome</keyword>
<dbReference type="Pfam" id="PF13443">
    <property type="entry name" value="HTH_26"/>
    <property type="match status" value="1"/>
</dbReference>
<dbReference type="SUPFAM" id="SSF47413">
    <property type="entry name" value="lambda repressor-like DNA-binding domains"/>
    <property type="match status" value="1"/>
</dbReference>
<dbReference type="InterPro" id="IPR001387">
    <property type="entry name" value="Cro/C1-type_HTH"/>
</dbReference>
<gene>
    <name evidence="2" type="ORF">OU682_13130</name>
</gene>
<sequence length="288" mass="32648">MTLLEHISVQDSSEYSSANFTSNLRLACSYYPSVSEVCRKIQINRQQFNKYVSGKSFPSRATLRRICDFVGVDEFEILMPSDQFRQIVQLRPRRTGDSPPIPEAVDALFLKAQRQKGYLGRYIGNYFAYYASLSRPGHILRSLVQIASWHDFVVYRRIERLIDANGGPPDVYKYTGMVVEVRDRLHLIDQETLTGSELTHTILFPVYRNRVSHLTGLTIGVSGADTRRPSATRIVLEYIGRNARTRESLRRCGLLASGSDQVPDVVSAYLRDPAGELDRPMQAEPLSP</sequence>
<dbReference type="EMBL" id="JAPTYD010000018">
    <property type="protein sequence ID" value="MCZ0962562.1"/>
    <property type="molecule type" value="Genomic_DNA"/>
</dbReference>
<dbReference type="RefSeq" id="WP_268942601.1">
    <property type="nucleotide sequence ID" value="NZ_JAPTYD010000018.1"/>
</dbReference>
<accession>A0ABT4J7K8</accession>